<sequence length="184" mass="21324">MDTTFKELIQELSLDEDSIWNPRFSLGQLIGQRKKPNKVPRPPNSFFLFKNNLMLAARESGKRLTMTNLCKIASKIWEHCPQELRAKFNDLALEALNLHAKDFPGYSYKPGKKRIFKPYDPGNSSKRQRQKAVHQTATDQTGQVLEDPYDVQVNPYFESTFYVDSEIMGMYLRLESEAQLKSML</sequence>
<dbReference type="InterPro" id="IPR036910">
    <property type="entry name" value="HMG_box_dom_sf"/>
</dbReference>
<dbReference type="SMART" id="SM00398">
    <property type="entry name" value="HMG"/>
    <property type="match status" value="1"/>
</dbReference>
<feature type="compositionally biased region" description="Polar residues" evidence="2">
    <location>
        <begin position="133"/>
        <end position="143"/>
    </location>
</feature>
<dbReference type="InterPro" id="IPR009071">
    <property type="entry name" value="HMG_box_dom"/>
</dbReference>
<keyword evidence="1" id="KW-0539">Nucleus</keyword>
<keyword evidence="5" id="KW-1185">Reference proteome</keyword>
<feature type="region of interest" description="Disordered" evidence="2">
    <location>
        <begin position="117"/>
        <end position="143"/>
    </location>
</feature>
<name>A0A8H4EHT8_GIGMA</name>
<dbReference type="CDD" id="cd01389">
    <property type="entry name" value="HMG-box_ROX1-like"/>
    <property type="match status" value="1"/>
</dbReference>
<organism evidence="4 5">
    <name type="scientific">Gigaspora margarita</name>
    <dbReference type="NCBI Taxonomy" id="4874"/>
    <lineage>
        <taxon>Eukaryota</taxon>
        <taxon>Fungi</taxon>
        <taxon>Fungi incertae sedis</taxon>
        <taxon>Mucoromycota</taxon>
        <taxon>Glomeromycotina</taxon>
        <taxon>Glomeromycetes</taxon>
        <taxon>Diversisporales</taxon>
        <taxon>Gigasporaceae</taxon>
        <taxon>Gigaspora</taxon>
    </lineage>
</organism>
<evidence type="ECO:0000313" key="4">
    <source>
        <dbReference type="EMBL" id="KAF0485815.1"/>
    </source>
</evidence>
<comment type="caution">
    <text evidence="4">The sequence shown here is derived from an EMBL/GenBank/DDBJ whole genome shotgun (WGS) entry which is preliminary data.</text>
</comment>
<evidence type="ECO:0000313" key="5">
    <source>
        <dbReference type="Proteomes" id="UP000439903"/>
    </source>
</evidence>
<keyword evidence="1" id="KW-0238">DNA-binding</keyword>
<evidence type="ECO:0000256" key="1">
    <source>
        <dbReference type="PROSITE-ProRule" id="PRU00267"/>
    </source>
</evidence>
<dbReference type="Pfam" id="PF00505">
    <property type="entry name" value="HMG_box"/>
    <property type="match status" value="1"/>
</dbReference>
<feature type="DNA-binding region" description="HMG box" evidence="1">
    <location>
        <begin position="39"/>
        <end position="107"/>
    </location>
</feature>
<evidence type="ECO:0000259" key="3">
    <source>
        <dbReference type="PROSITE" id="PS50118"/>
    </source>
</evidence>
<gene>
    <name evidence="4" type="ORF">F8M41_022764</name>
</gene>
<accession>A0A8H4EHT8</accession>
<dbReference type="EMBL" id="WTPW01000717">
    <property type="protein sequence ID" value="KAF0485815.1"/>
    <property type="molecule type" value="Genomic_DNA"/>
</dbReference>
<dbReference type="GO" id="GO:0005634">
    <property type="term" value="C:nucleus"/>
    <property type="evidence" value="ECO:0007669"/>
    <property type="project" value="UniProtKB-UniRule"/>
</dbReference>
<dbReference type="PROSITE" id="PS50118">
    <property type="entry name" value="HMG_BOX_2"/>
    <property type="match status" value="1"/>
</dbReference>
<evidence type="ECO:0000256" key="2">
    <source>
        <dbReference type="SAM" id="MobiDB-lite"/>
    </source>
</evidence>
<reference evidence="4 5" key="1">
    <citation type="journal article" date="2019" name="Environ. Microbiol.">
        <title>At the nexus of three kingdoms: the genome of the mycorrhizal fungus Gigaspora margarita provides insights into plant, endobacterial and fungal interactions.</title>
        <authorList>
            <person name="Venice F."/>
            <person name="Ghignone S."/>
            <person name="Salvioli di Fossalunga A."/>
            <person name="Amselem J."/>
            <person name="Novero M."/>
            <person name="Xianan X."/>
            <person name="Sedzielewska Toro K."/>
            <person name="Morin E."/>
            <person name="Lipzen A."/>
            <person name="Grigoriev I.V."/>
            <person name="Henrissat B."/>
            <person name="Martin F.M."/>
            <person name="Bonfante P."/>
        </authorList>
    </citation>
    <scope>NUCLEOTIDE SEQUENCE [LARGE SCALE GENOMIC DNA]</scope>
    <source>
        <strain evidence="4 5">BEG34</strain>
    </source>
</reference>
<dbReference type="Proteomes" id="UP000439903">
    <property type="component" value="Unassembled WGS sequence"/>
</dbReference>
<dbReference type="OrthoDB" id="10372715at2759"/>
<dbReference type="SUPFAM" id="SSF47095">
    <property type="entry name" value="HMG-box"/>
    <property type="match status" value="1"/>
</dbReference>
<dbReference type="GO" id="GO:0003677">
    <property type="term" value="F:DNA binding"/>
    <property type="evidence" value="ECO:0007669"/>
    <property type="project" value="UniProtKB-UniRule"/>
</dbReference>
<dbReference type="AlphaFoldDB" id="A0A8H4EHT8"/>
<dbReference type="Gene3D" id="1.10.30.10">
    <property type="entry name" value="High mobility group box domain"/>
    <property type="match status" value="1"/>
</dbReference>
<feature type="domain" description="HMG box" evidence="3">
    <location>
        <begin position="39"/>
        <end position="107"/>
    </location>
</feature>
<proteinExistence type="predicted"/>
<protein>
    <submittedName>
        <fullName evidence="4">Hmg-box transcription factor</fullName>
    </submittedName>
</protein>